<organism evidence="9 10">
    <name type="scientific">Pseudogracilibacillus auburnensis</name>
    <dbReference type="NCBI Taxonomy" id="1494959"/>
    <lineage>
        <taxon>Bacteria</taxon>
        <taxon>Bacillati</taxon>
        <taxon>Bacillota</taxon>
        <taxon>Bacilli</taxon>
        <taxon>Bacillales</taxon>
        <taxon>Bacillaceae</taxon>
        <taxon>Pseudogracilibacillus</taxon>
    </lineage>
</organism>
<feature type="transmembrane region" description="Helical" evidence="7">
    <location>
        <begin position="20"/>
        <end position="39"/>
    </location>
</feature>
<dbReference type="EMBL" id="QJJQ01000001">
    <property type="protein sequence ID" value="PXW90372.1"/>
    <property type="molecule type" value="Genomic_DNA"/>
</dbReference>
<feature type="transmembrane region" description="Helical" evidence="7">
    <location>
        <begin position="88"/>
        <end position="105"/>
    </location>
</feature>
<name>A0A2V3W8C2_9BACI</name>
<dbReference type="InterPro" id="IPR031312">
    <property type="entry name" value="Na/sul_symport_CS"/>
</dbReference>
<dbReference type="PANTHER" id="PTHR43652:SF1">
    <property type="entry name" value="RESPONSE REGULATOR"/>
    <property type="match status" value="1"/>
</dbReference>
<feature type="transmembrane region" description="Helical" evidence="7">
    <location>
        <begin position="498"/>
        <end position="518"/>
    </location>
</feature>
<protein>
    <submittedName>
        <fullName evidence="9">TrkA family protein</fullName>
    </submittedName>
</protein>
<dbReference type="InterPro" id="IPR051679">
    <property type="entry name" value="DASS-Related_Transporters"/>
</dbReference>
<feature type="domain" description="RCK C-terminal" evidence="8">
    <location>
        <begin position="213"/>
        <end position="306"/>
    </location>
</feature>
<dbReference type="InterPro" id="IPR036721">
    <property type="entry name" value="RCK_C_sf"/>
</dbReference>
<dbReference type="PROSITE" id="PS01271">
    <property type="entry name" value="NA_SULFATE"/>
    <property type="match status" value="1"/>
</dbReference>
<dbReference type="PANTHER" id="PTHR43652">
    <property type="entry name" value="BASIC AMINO ACID ANTIPORTER YFCC-RELATED"/>
    <property type="match status" value="1"/>
</dbReference>
<dbReference type="OrthoDB" id="9765532at2"/>
<feature type="transmembrane region" description="Helical" evidence="7">
    <location>
        <begin position="525"/>
        <end position="544"/>
    </location>
</feature>
<accession>A0A2V3W8C2</accession>
<keyword evidence="6 7" id="KW-0472">Membrane</keyword>
<feature type="transmembrane region" description="Helical" evidence="7">
    <location>
        <begin position="591"/>
        <end position="611"/>
    </location>
</feature>
<dbReference type="InterPro" id="IPR004680">
    <property type="entry name" value="Cit_transptr-like_dom"/>
</dbReference>
<dbReference type="GO" id="GO:0005886">
    <property type="term" value="C:plasma membrane"/>
    <property type="evidence" value="ECO:0007669"/>
    <property type="project" value="TreeGrafter"/>
</dbReference>
<proteinExistence type="predicted"/>
<feature type="transmembrane region" description="Helical" evidence="7">
    <location>
        <begin position="171"/>
        <end position="192"/>
    </location>
</feature>
<dbReference type="PROSITE" id="PS51202">
    <property type="entry name" value="RCK_C"/>
    <property type="match status" value="2"/>
</dbReference>
<evidence type="ECO:0000256" key="3">
    <source>
        <dbReference type="ARBA" id="ARBA00022692"/>
    </source>
</evidence>
<evidence type="ECO:0000259" key="8">
    <source>
        <dbReference type="PROSITE" id="PS51202"/>
    </source>
</evidence>
<dbReference type="RefSeq" id="WP_110393639.1">
    <property type="nucleotide sequence ID" value="NZ_JBHUHB010000001.1"/>
</dbReference>
<dbReference type="AlphaFoldDB" id="A0A2V3W8C2"/>
<dbReference type="Proteomes" id="UP000247978">
    <property type="component" value="Unassembled WGS sequence"/>
</dbReference>
<dbReference type="Pfam" id="PF02080">
    <property type="entry name" value="TrkA_C"/>
    <property type="match status" value="2"/>
</dbReference>
<feature type="transmembrane region" description="Helical" evidence="7">
    <location>
        <begin position="133"/>
        <end position="151"/>
    </location>
</feature>
<reference evidence="9 10" key="1">
    <citation type="submission" date="2018-05" db="EMBL/GenBank/DDBJ databases">
        <title>Genomic Encyclopedia of Type Strains, Phase IV (KMG-IV): sequencing the most valuable type-strain genomes for metagenomic binning, comparative biology and taxonomic classification.</title>
        <authorList>
            <person name="Goeker M."/>
        </authorList>
    </citation>
    <scope>NUCLEOTIDE SEQUENCE [LARGE SCALE GENOMIC DNA]</scope>
    <source>
        <strain evidence="9 10">DSM 28556</strain>
    </source>
</reference>
<dbReference type="GO" id="GO:0008324">
    <property type="term" value="F:monoatomic cation transmembrane transporter activity"/>
    <property type="evidence" value="ECO:0007669"/>
    <property type="project" value="InterPro"/>
</dbReference>
<keyword evidence="5 7" id="KW-1133">Transmembrane helix</keyword>
<evidence type="ECO:0000256" key="5">
    <source>
        <dbReference type="ARBA" id="ARBA00022989"/>
    </source>
</evidence>
<gene>
    <name evidence="9" type="ORF">DFR56_101284</name>
</gene>
<dbReference type="Pfam" id="PF03600">
    <property type="entry name" value="CitMHS"/>
    <property type="match status" value="1"/>
</dbReference>
<sequence length="613" mass="66933">MKTTFIILIITTLLFMYGKYRSDIIAIGSLLALTLFGIITPSEALAGFSNSVVIMIASLFIVGAGIFNTGLAKQIGNKLIQLGNNSENRLLVIIMFTVGIFSAFMSNTGTVAVLLPVVISIAISMKIIPTKLLIPLAFASSLGGALTLIGTPPNLVVSNMLKDNNYDPMSFFDFTPIGLVALISGIIFMMTIGKKLLPNHTVNEINNDTIDPNQLAGMYKIYHFLHMVEVKKHSRLIDQTLASLQLTNTYNITVVAIERKNGRGLSTLQQWTHVIPKARTTLQAGDIVLLLGEPEEVSRFIERYDMIQLSEETTLQARKYLLSNRFGISEMIIPPHSNFEHQTIRDLHFRKKYNCSVLAIYRNGKYIQTDACKVKLQHGDALLVHGEWDKIEALAKTSNDVIVVGRVSDVASTEVARGKAPIAAAIMLLMLLLMTLELIDPVITVLVAAFLMVVTGCVRSIGDGYQKINWESVILIAAMLPMATALENTGGVKYLSDSVIQLLGDYGPLAVLIGFYLLTTTLSQFISNTATAVIFAPIAITTAMELGVSPYPFVITVAVAASMAFATPVASPTNALVMNAGGYRFKDYVKIGIPLQLFLAVILIIFIPIFYPF</sequence>
<comment type="caution">
    <text evidence="9">The sequence shown here is derived from an EMBL/GenBank/DDBJ whole genome shotgun (WGS) entry which is preliminary data.</text>
</comment>
<dbReference type="GO" id="GO:0006813">
    <property type="term" value="P:potassium ion transport"/>
    <property type="evidence" value="ECO:0007669"/>
    <property type="project" value="InterPro"/>
</dbReference>
<evidence type="ECO:0000313" key="10">
    <source>
        <dbReference type="Proteomes" id="UP000247978"/>
    </source>
</evidence>
<keyword evidence="10" id="KW-1185">Reference proteome</keyword>
<keyword evidence="3 7" id="KW-0812">Transmembrane</keyword>
<feature type="transmembrane region" description="Helical" evidence="7">
    <location>
        <begin position="442"/>
        <end position="461"/>
    </location>
</feature>
<evidence type="ECO:0000256" key="4">
    <source>
        <dbReference type="ARBA" id="ARBA00022737"/>
    </source>
</evidence>
<feature type="domain" description="RCK C-terminal" evidence="8">
    <location>
        <begin position="315"/>
        <end position="400"/>
    </location>
</feature>
<keyword evidence="4" id="KW-0677">Repeat</keyword>
<feature type="transmembrane region" description="Helical" evidence="7">
    <location>
        <begin position="550"/>
        <end position="570"/>
    </location>
</feature>
<evidence type="ECO:0000256" key="1">
    <source>
        <dbReference type="ARBA" id="ARBA00004141"/>
    </source>
</evidence>
<feature type="transmembrane region" description="Helical" evidence="7">
    <location>
        <begin position="468"/>
        <end position="486"/>
    </location>
</feature>
<feature type="transmembrane region" description="Helical" evidence="7">
    <location>
        <begin position="45"/>
        <end position="67"/>
    </location>
</feature>
<evidence type="ECO:0000256" key="7">
    <source>
        <dbReference type="SAM" id="Phobius"/>
    </source>
</evidence>
<dbReference type="Gene3D" id="3.30.70.1450">
    <property type="entry name" value="Regulator of K+ conductance, C-terminal domain"/>
    <property type="match status" value="2"/>
</dbReference>
<dbReference type="InterPro" id="IPR006037">
    <property type="entry name" value="RCK_C"/>
</dbReference>
<evidence type="ECO:0000256" key="2">
    <source>
        <dbReference type="ARBA" id="ARBA00022448"/>
    </source>
</evidence>
<dbReference type="SUPFAM" id="SSF116726">
    <property type="entry name" value="TrkA C-terminal domain-like"/>
    <property type="match status" value="2"/>
</dbReference>
<evidence type="ECO:0000256" key="6">
    <source>
        <dbReference type="ARBA" id="ARBA00023136"/>
    </source>
</evidence>
<evidence type="ECO:0000313" key="9">
    <source>
        <dbReference type="EMBL" id="PXW90372.1"/>
    </source>
</evidence>
<keyword evidence="2" id="KW-0813">Transport</keyword>
<comment type="subcellular location">
    <subcellularLocation>
        <location evidence="1">Membrane</location>
        <topology evidence="1">Multi-pass membrane protein</topology>
    </subcellularLocation>
</comment>